<dbReference type="HOGENOM" id="CLU_1186118_0_0_1"/>
<evidence type="ECO:0000256" key="1">
    <source>
        <dbReference type="SAM" id="MobiDB-lite"/>
    </source>
</evidence>
<name>B4MYY8_DROWI</name>
<dbReference type="AlphaFoldDB" id="B4MYY8"/>
<dbReference type="InParanoid" id="B4MYY8"/>
<dbReference type="GO" id="GO:0000380">
    <property type="term" value="P:alternative mRNA splicing, via spliceosome"/>
    <property type="evidence" value="ECO:0007669"/>
    <property type="project" value="EnsemblMetazoa"/>
</dbReference>
<gene>
    <name evidence="2" type="primary">Dwil\GK18241</name>
    <name evidence="2" type="ORF">Dwil_GK18241</name>
</gene>
<sequence length="509" mass="59093">MDNTNQRKLIDIIDLKDLLGDLAHILQKDPVILAIKQIFQSFMPVENQNENLFSTIFDKLNRQIRAITGSIDINELYNLLSDLVNILEPKISASAIKRILQCVFTLVQKKIVFVSPKVYEKLISARTATFNENSDAASSNELRLVLSDVMECFQKQVEDNELLNQLSLLDPNCDIDQFLKVIQKQLQSRQKEERQSAYFQMHKLLEMFDSENDVTEAIKCTKDQWLEYIAVMEDLEKLTMPQQQRFATSHLTYKMLSKMPLNLRKKAIREARNRREQILGKRKNRQPKKNTNSRTPSPNYLHSDFDSSEHNAMLSATNDRLRHILMNCKELSDIPHDCNQLELFGEIALVEGQATTIYVQRDGLDTLKVILHQSEPTLAQLKKAIAELSLTQLKRKQQESHQEQHCSSGRRPHGKERQDREQQQVDRNDGAIHSSTGELVHSGQRNGHDHRAFVSWRFLWRCFVLYNVDTNQPINDQANGRTKLHELGIKNAATLKFVHRIKYFGRRRQ</sequence>
<feature type="region of interest" description="Disordered" evidence="1">
    <location>
        <begin position="393"/>
        <end position="445"/>
    </location>
</feature>
<organism evidence="2 3">
    <name type="scientific">Drosophila willistoni</name>
    <name type="common">Fruit fly</name>
    <dbReference type="NCBI Taxonomy" id="7260"/>
    <lineage>
        <taxon>Eukaryota</taxon>
        <taxon>Metazoa</taxon>
        <taxon>Ecdysozoa</taxon>
        <taxon>Arthropoda</taxon>
        <taxon>Hexapoda</taxon>
        <taxon>Insecta</taxon>
        <taxon>Pterygota</taxon>
        <taxon>Neoptera</taxon>
        <taxon>Endopterygota</taxon>
        <taxon>Diptera</taxon>
        <taxon>Brachycera</taxon>
        <taxon>Muscomorpha</taxon>
        <taxon>Ephydroidea</taxon>
        <taxon>Drosophilidae</taxon>
        <taxon>Drosophila</taxon>
        <taxon>Sophophora</taxon>
    </lineage>
</organism>
<dbReference type="Gene3D" id="3.10.20.90">
    <property type="entry name" value="Phosphatidylinositol 3-kinase Catalytic Subunit, Chain A, domain 1"/>
    <property type="match status" value="1"/>
</dbReference>
<evidence type="ECO:0000313" key="2">
    <source>
        <dbReference type="EMBL" id="EDW77327.2"/>
    </source>
</evidence>
<dbReference type="Proteomes" id="UP000007798">
    <property type="component" value="Unassembled WGS sequence"/>
</dbReference>
<feature type="compositionally biased region" description="Basic and acidic residues" evidence="1">
    <location>
        <begin position="415"/>
        <end position="430"/>
    </location>
</feature>
<dbReference type="OrthoDB" id="72819at2759"/>
<dbReference type="GO" id="GO:0034693">
    <property type="term" value="C:U11/U12 snRNP"/>
    <property type="evidence" value="ECO:0007669"/>
    <property type="project" value="EnsemblMetazoa"/>
</dbReference>
<proteinExistence type="predicted"/>
<evidence type="ECO:0000313" key="3">
    <source>
        <dbReference type="Proteomes" id="UP000007798"/>
    </source>
</evidence>
<reference evidence="2 3" key="1">
    <citation type="journal article" date="2007" name="Nature">
        <title>Evolution of genes and genomes on the Drosophila phylogeny.</title>
        <authorList>
            <consortium name="Drosophila 12 Genomes Consortium"/>
            <person name="Clark A.G."/>
            <person name="Eisen M.B."/>
            <person name="Smith D.R."/>
            <person name="Bergman C.M."/>
            <person name="Oliver B."/>
            <person name="Markow T.A."/>
            <person name="Kaufman T.C."/>
            <person name="Kellis M."/>
            <person name="Gelbart W."/>
            <person name="Iyer V.N."/>
            <person name="Pollard D.A."/>
            <person name="Sackton T.B."/>
            <person name="Larracuente A.M."/>
            <person name="Singh N.D."/>
            <person name="Abad J.P."/>
            <person name="Abt D.N."/>
            <person name="Adryan B."/>
            <person name="Aguade M."/>
            <person name="Akashi H."/>
            <person name="Anderson W.W."/>
            <person name="Aquadro C.F."/>
            <person name="Ardell D.H."/>
            <person name="Arguello R."/>
            <person name="Artieri C.G."/>
            <person name="Barbash D.A."/>
            <person name="Barker D."/>
            <person name="Barsanti P."/>
            <person name="Batterham P."/>
            <person name="Batzoglou S."/>
            <person name="Begun D."/>
            <person name="Bhutkar A."/>
            <person name="Blanco E."/>
            <person name="Bosak S.A."/>
            <person name="Bradley R.K."/>
            <person name="Brand A.D."/>
            <person name="Brent M.R."/>
            <person name="Brooks A.N."/>
            <person name="Brown R.H."/>
            <person name="Butlin R.K."/>
            <person name="Caggese C."/>
            <person name="Calvi B.R."/>
            <person name="Bernardo de Carvalho A."/>
            <person name="Caspi A."/>
            <person name="Castrezana S."/>
            <person name="Celniker S.E."/>
            <person name="Chang J.L."/>
            <person name="Chapple C."/>
            <person name="Chatterji S."/>
            <person name="Chinwalla A."/>
            <person name="Civetta A."/>
            <person name="Clifton S.W."/>
            <person name="Comeron J.M."/>
            <person name="Costello J.C."/>
            <person name="Coyne J.A."/>
            <person name="Daub J."/>
            <person name="David R.G."/>
            <person name="Delcher A.L."/>
            <person name="Delehaunty K."/>
            <person name="Do C.B."/>
            <person name="Ebling H."/>
            <person name="Edwards K."/>
            <person name="Eickbush T."/>
            <person name="Evans J.D."/>
            <person name="Filipski A."/>
            <person name="Findeiss S."/>
            <person name="Freyhult E."/>
            <person name="Fulton L."/>
            <person name="Fulton R."/>
            <person name="Garcia A.C."/>
            <person name="Gardiner A."/>
            <person name="Garfield D.A."/>
            <person name="Garvin B.E."/>
            <person name="Gibson G."/>
            <person name="Gilbert D."/>
            <person name="Gnerre S."/>
            <person name="Godfrey J."/>
            <person name="Good R."/>
            <person name="Gotea V."/>
            <person name="Gravely B."/>
            <person name="Greenberg A.J."/>
            <person name="Griffiths-Jones S."/>
            <person name="Gross S."/>
            <person name="Guigo R."/>
            <person name="Gustafson E.A."/>
            <person name="Haerty W."/>
            <person name="Hahn M.W."/>
            <person name="Halligan D.L."/>
            <person name="Halpern A.L."/>
            <person name="Halter G.M."/>
            <person name="Han M.V."/>
            <person name="Heger A."/>
            <person name="Hillier L."/>
            <person name="Hinrichs A.S."/>
            <person name="Holmes I."/>
            <person name="Hoskins R.A."/>
            <person name="Hubisz M.J."/>
            <person name="Hultmark D."/>
            <person name="Huntley M.A."/>
            <person name="Jaffe D.B."/>
            <person name="Jagadeeshan S."/>
            <person name="Jeck W.R."/>
            <person name="Johnson J."/>
            <person name="Jones C.D."/>
            <person name="Jordan W.C."/>
            <person name="Karpen G.H."/>
            <person name="Kataoka E."/>
            <person name="Keightley P.D."/>
            <person name="Kheradpour P."/>
            <person name="Kirkness E.F."/>
            <person name="Koerich L.B."/>
            <person name="Kristiansen K."/>
            <person name="Kudrna D."/>
            <person name="Kulathinal R.J."/>
            <person name="Kumar S."/>
            <person name="Kwok R."/>
            <person name="Lander E."/>
            <person name="Langley C.H."/>
            <person name="Lapoint R."/>
            <person name="Lazzaro B.P."/>
            <person name="Lee S.J."/>
            <person name="Levesque L."/>
            <person name="Li R."/>
            <person name="Lin C.F."/>
            <person name="Lin M.F."/>
            <person name="Lindblad-Toh K."/>
            <person name="Llopart A."/>
            <person name="Long M."/>
            <person name="Low L."/>
            <person name="Lozovsky E."/>
            <person name="Lu J."/>
            <person name="Luo M."/>
            <person name="Machado C.A."/>
            <person name="Makalowski W."/>
            <person name="Marzo M."/>
            <person name="Matsuda M."/>
            <person name="Matzkin L."/>
            <person name="McAllister B."/>
            <person name="McBride C.S."/>
            <person name="McKernan B."/>
            <person name="McKernan K."/>
            <person name="Mendez-Lago M."/>
            <person name="Minx P."/>
            <person name="Mollenhauer M.U."/>
            <person name="Montooth K."/>
            <person name="Mount S.M."/>
            <person name="Mu X."/>
            <person name="Myers E."/>
            <person name="Negre B."/>
            <person name="Newfeld S."/>
            <person name="Nielsen R."/>
            <person name="Noor M.A."/>
            <person name="O'Grady P."/>
            <person name="Pachter L."/>
            <person name="Papaceit M."/>
            <person name="Parisi M.J."/>
            <person name="Parisi M."/>
            <person name="Parts L."/>
            <person name="Pedersen J.S."/>
            <person name="Pesole G."/>
            <person name="Phillippy A.M."/>
            <person name="Ponting C.P."/>
            <person name="Pop M."/>
            <person name="Porcelli D."/>
            <person name="Powell J.R."/>
            <person name="Prohaska S."/>
            <person name="Pruitt K."/>
            <person name="Puig M."/>
            <person name="Quesneville H."/>
            <person name="Ram K.R."/>
            <person name="Rand D."/>
            <person name="Rasmussen M.D."/>
            <person name="Reed L.K."/>
            <person name="Reenan R."/>
            <person name="Reily A."/>
            <person name="Remington K.A."/>
            <person name="Rieger T.T."/>
            <person name="Ritchie M.G."/>
            <person name="Robin C."/>
            <person name="Rogers Y.H."/>
            <person name="Rohde C."/>
            <person name="Rozas J."/>
            <person name="Rubenfield M.J."/>
            <person name="Ruiz A."/>
            <person name="Russo S."/>
            <person name="Salzberg S.L."/>
            <person name="Sanchez-Gracia A."/>
            <person name="Saranga D.J."/>
            <person name="Sato H."/>
            <person name="Schaeffer S.W."/>
            <person name="Schatz M.C."/>
            <person name="Schlenke T."/>
            <person name="Schwartz R."/>
            <person name="Segarra C."/>
            <person name="Singh R.S."/>
            <person name="Sirot L."/>
            <person name="Sirota M."/>
            <person name="Sisneros N.B."/>
            <person name="Smith C.D."/>
            <person name="Smith T.F."/>
            <person name="Spieth J."/>
            <person name="Stage D.E."/>
            <person name="Stark A."/>
            <person name="Stephan W."/>
            <person name="Strausberg R.L."/>
            <person name="Strempel S."/>
            <person name="Sturgill D."/>
            <person name="Sutton G."/>
            <person name="Sutton G.G."/>
            <person name="Tao W."/>
            <person name="Teichmann S."/>
            <person name="Tobari Y.N."/>
            <person name="Tomimura Y."/>
            <person name="Tsolas J.M."/>
            <person name="Valente V.L."/>
            <person name="Venter E."/>
            <person name="Venter J.C."/>
            <person name="Vicario S."/>
            <person name="Vieira F.G."/>
            <person name="Vilella A.J."/>
            <person name="Villasante A."/>
            <person name="Walenz B."/>
            <person name="Wang J."/>
            <person name="Wasserman M."/>
            <person name="Watts T."/>
            <person name="Wilson D."/>
            <person name="Wilson R.K."/>
            <person name="Wing R.A."/>
            <person name="Wolfner M.F."/>
            <person name="Wong A."/>
            <person name="Wong G.K."/>
            <person name="Wu C.I."/>
            <person name="Wu G."/>
            <person name="Yamamoto D."/>
            <person name="Yang H.P."/>
            <person name="Yang S.P."/>
            <person name="Yorke J.A."/>
            <person name="Yoshida K."/>
            <person name="Zdobnov E."/>
            <person name="Zhang P."/>
            <person name="Zhang Y."/>
            <person name="Zimin A.V."/>
            <person name="Baldwin J."/>
            <person name="Abdouelleil A."/>
            <person name="Abdulkadir J."/>
            <person name="Abebe A."/>
            <person name="Abera B."/>
            <person name="Abreu J."/>
            <person name="Acer S.C."/>
            <person name="Aftuck L."/>
            <person name="Alexander A."/>
            <person name="An P."/>
            <person name="Anderson E."/>
            <person name="Anderson S."/>
            <person name="Arachi H."/>
            <person name="Azer M."/>
            <person name="Bachantsang P."/>
            <person name="Barry A."/>
            <person name="Bayul T."/>
            <person name="Berlin A."/>
            <person name="Bessette D."/>
            <person name="Bloom T."/>
            <person name="Blye J."/>
            <person name="Boguslavskiy L."/>
            <person name="Bonnet C."/>
            <person name="Boukhgalter B."/>
            <person name="Bourzgui I."/>
            <person name="Brown A."/>
            <person name="Cahill P."/>
            <person name="Channer S."/>
            <person name="Cheshatsang Y."/>
            <person name="Chuda L."/>
            <person name="Citroen M."/>
            <person name="Collymore A."/>
            <person name="Cooke P."/>
            <person name="Costello M."/>
            <person name="D'Aco K."/>
            <person name="Daza R."/>
            <person name="De Haan G."/>
            <person name="DeGray S."/>
            <person name="DeMaso C."/>
            <person name="Dhargay N."/>
            <person name="Dooley K."/>
            <person name="Dooley E."/>
            <person name="Doricent M."/>
            <person name="Dorje P."/>
            <person name="Dorjee K."/>
            <person name="Dupes A."/>
            <person name="Elong R."/>
            <person name="Falk J."/>
            <person name="Farina A."/>
            <person name="Faro S."/>
            <person name="Ferguson D."/>
            <person name="Fisher S."/>
            <person name="Foley C.D."/>
            <person name="Franke A."/>
            <person name="Friedrich D."/>
            <person name="Gadbois L."/>
            <person name="Gearin G."/>
            <person name="Gearin C.R."/>
            <person name="Giannoukos G."/>
            <person name="Goode T."/>
            <person name="Graham J."/>
            <person name="Grandbois E."/>
            <person name="Grewal S."/>
            <person name="Gyaltsen K."/>
            <person name="Hafez N."/>
            <person name="Hagos B."/>
            <person name="Hall J."/>
            <person name="Henson C."/>
            <person name="Hollinger A."/>
            <person name="Honan T."/>
            <person name="Huard M.D."/>
            <person name="Hughes L."/>
            <person name="Hurhula B."/>
            <person name="Husby M.E."/>
            <person name="Kamat A."/>
            <person name="Kanga B."/>
            <person name="Kashin S."/>
            <person name="Khazanovich D."/>
            <person name="Kisner P."/>
            <person name="Lance K."/>
            <person name="Lara M."/>
            <person name="Lee W."/>
            <person name="Lennon N."/>
            <person name="Letendre F."/>
            <person name="LeVine R."/>
            <person name="Lipovsky A."/>
            <person name="Liu X."/>
            <person name="Liu J."/>
            <person name="Liu S."/>
            <person name="Lokyitsang T."/>
            <person name="Lokyitsang Y."/>
            <person name="Lubonja R."/>
            <person name="Lui A."/>
            <person name="MacDonald P."/>
            <person name="Magnisalis V."/>
            <person name="Maru K."/>
            <person name="Matthews C."/>
            <person name="McCusker W."/>
            <person name="McDonough S."/>
            <person name="Mehta T."/>
            <person name="Meldrim J."/>
            <person name="Meneus L."/>
            <person name="Mihai O."/>
            <person name="Mihalev A."/>
            <person name="Mihova T."/>
            <person name="Mittelman R."/>
            <person name="Mlenga V."/>
            <person name="Montmayeur A."/>
            <person name="Mulrain L."/>
            <person name="Navidi A."/>
            <person name="Naylor J."/>
            <person name="Negash T."/>
            <person name="Nguyen T."/>
            <person name="Nguyen N."/>
            <person name="Nicol R."/>
            <person name="Norbu C."/>
            <person name="Norbu N."/>
            <person name="Novod N."/>
            <person name="O'Neill B."/>
            <person name="Osman S."/>
            <person name="Markiewicz E."/>
            <person name="Oyono O.L."/>
            <person name="Patti C."/>
            <person name="Phunkhang P."/>
            <person name="Pierre F."/>
            <person name="Priest M."/>
            <person name="Raghuraman S."/>
            <person name="Rege F."/>
            <person name="Reyes R."/>
            <person name="Rise C."/>
            <person name="Rogov P."/>
            <person name="Ross K."/>
            <person name="Ryan E."/>
            <person name="Settipalli S."/>
            <person name="Shea T."/>
            <person name="Sherpa N."/>
            <person name="Shi L."/>
            <person name="Shih D."/>
            <person name="Sparrow T."/>
            <person name="Spaulding J."/>
            <person name="Stalker J."/>
            <person name="Stange-Thomann N."/>
            <person name="Stavropoulos S."/>
            <person name="Stone C."/>
            <person name="Strader C."/>
            <person name="Tesfaye S."/>
            <person name="Thomson T."/>
            <person name="Thoulutsang Y."/>
            <person name="Thoulutsang D."/>
            <person name="Topham K."/>
            <person name="Topping I."/>
            <person name="Tsamla T."/>
            <person name="Vassiliev H."/>
            <person name="Vo A."/>
            <person name="Wangchuk T."/>
            <person name="Wangdi T."/>
            <person name="Weiand M."/>
            <person name="Wilkinson J."/>
            <person name="Wilson A."/>
            <person name="Yadav S."/>
            <person name="Young G."/>
            <person name="Yu Q."/>
            <person name="Zembek L."/>
            <person name="Zhong D."/>
            <person name="Zimmer A."/>
            <person name="Zwirko Z."/>
            <person name="Jaffe D.B."/>
            <person name="Alvarez P."/>
            <person name="Brockman W."/>
            <person name="Butler J."/>
            <person name="Chin C."/>
            <person name="Gnerre S."/>
            <person name="Grabherr M."/>
            <person name="Kleber M."/>
            <person name="Mauceli E."/>
            <person name="MacCallum I."/>
        </authorList>
    </citation>
    <scope>NUCLEOTIDE SEQUENCE [LARGE SCALE GENOMIC DNA]</scope>
    <source>
        <strain evidence="3">Tucson 14030-0811.24</strain>
    </source>
</reference>
<protein>
    <submittedName>
        <fullName evidence="2">Uncharacterized protein</fullName>
    </submittedName>
</protein>
<dbReference type="eggNOG" id="KOG4651">
    <property type="taxonomic scope" value="Eukaryota"/>
</dbReference>
<feature type="region of interest" description="Disordered" evidence="1">
    <location>
        <begin position="276"/>
        <end position="301"/>
    </location>
</feature>
<dbReference type="GO" id="GO:0005689">
    <property type="term" value="C:U12-type spliceosomal complex"/>
    <property type="evidence" value="ECO:0007669"/>
    <property type="project" value="EnsemblMetazoa"/>
</dbReference>
<dbReference type="EMBL" id="CH963913">
    <property type="protein sequence ID" value="EDW77327.2"/>
    <property type="molecule type" value="Genomic_DNA"/>
</dbReference>
<dbReference type="STRING" id="7260.B4MYY8"/>
<keyword evidence="3" id="KW-1185">Reference proteome</keyword>
<feature type="compositionally biased region" description="Polar residues" evidence="1">
    <location>
        <begin position="289"/>
        <end position="300"/>
    </location>
</feature>
<accession>B4MYY8</accession>